<comment type="caution">
    <text evidence="2">The sequence shown here is derived from an EMBL/GenBank/DDBJ whole genome shotgun (WGS) entry which is preliminary data.</text>
</comment>
<protein>
    <submittedName>
        <fullName evidence="2">Uncharacterized protein</fullName>
    </submittedName>
</protein>
<keyword evidence="1" id="KW-0812">Transmembrane</keyword>
<keyword evidence="1" id="KW-0472">Membrane</keyword>
<organism evidence="2 3">
    <name type="scientific">Bradyrhizobium denitrificans</name>
    <dbReference type="NCBI Taxonomy" id="2734912"/>
    <lineage>
        <taxon>Bacteria</taxon>
        <taxon>Pseudomonadati</taxon>
        <taxon>Pseudomonadota</taxon>
        <taxon>Alphaproteobacteria</taxon>
        <taxon>Hyphomicrobiales</taxon>
        <taxon>Nitrobacteraceae</taxon>
        <taxon>Bradyrhizobium</taxon>
    </lineage>
</organism>
<dbReference type="Proteomes" id="UP001314635">
    <property type="component" value="Unassembled WGS sequence"/>
</dbReference>
<proteinExistence type="predicted"/>
<sequence length="74" mass="7789">MAPPHLAQWIKPVSMVGPLMTADGVTLGLRAFKSACTVSNVSRSMIGWTGTVTISLTGFSSLVLLRLLNSCSPI</sequence>
<feature type="transmembrane region" description="Helical" evidence="1">
    <location>
        <begin position="45"/>
        <end position="68"/>
    </location>
</feature>
<evidence type="ECO:0000313" key="2">
    <source>
        <dbReference type="EMBL" id="MBR1138977.1"/>
    </source>
</evidence>
<reference evidence="3" key="1">
    <citation type="journal article" date="2021" name="ISME J.">
        <title>Evolutionary origin and ecological implication of a unique nif island in free-living Bradyrhizobium lineages.</title>
        <authorList>
            <person name="Tao J."/>
        </authorList>
    </citation>
    <scope>NUCLEOTIDE SEQUENCE [LARGE SCALE GENOMIC DNA]</scope>
    <source>
        <strain evidence="3">SZCCT0094</strain>
    </source>
</reference>
<keyword evidence="1" id="KW-1133">Transmembrane helix</keyword>
<dbReference type="EMBL" id="JAFCLK010000025">
    <property type="protein sequence ID" value="MBR1138977.1"/>
    <property type="molecule type" value="Genomic_DNA"/>
</dbReference>
<gene>
    <name evidence="2" type="ORF">JQ619_24750</name>
</gene>
<keyword evidence="3" id="KW-1185">Reference proteome</keyword>
<evidence type="ECO:0000313" key="3">
    <source>
        <dbReference type="Proteomes" id="UP001314635"/>
    </source>
</evidence>
<evidence type="ECO:0000256" key="1">
    <source>
        <dbReference type="SAM" id="Phobius"/>
    </source>
</evidence>
<name>A0ABS5GCB5_9BRAD</name>
<accession>A0ABS5GCB5</accession>